<evidence type="ECO:0000313" key="1">
    <source>
        <dbReference type="EMBL" id="JAH30981.1"/>
    </source>
</evidence>
<organism evidence="1">
    <name type="scientific">Anguilla anguilla</name>
    <name type="common">European freshwater eel</name>
    <name type="synonym">Muraena anguilla</name>
    <dbReference type="NCBI Taxonomy" id="7936"/>
    <lineage>
        <taxon>Eukaryota</taxon>
        <taxon>Metazoa</taxon>
        <taxon>Chordata</taxon>
        <taxon>Craniata</taxon>
        <taxon>Vertebrata</taxon>
        <taxon>Euteleostomi</taxon>
        <taxon>Actinopterygii</taxon>
        <taxon>Neopterygii</taxon>
        <taxon>Teleostei</taxon>
        <taxon>Anguilliformes</taxon>
        <taxon>Anguillidae</taxon>
        <taxon>Anguilla</taxon>
    </lineage>
</organism>
<reference evidence="1" key="1">
    <citation type="submission" date="2014-11" db="EMBL/GenBank/DDBJ databases">
        <authorList>
            <person name="Amaro Gonzalez C."/>
        </authorList>
    </citation>
    <scope>NUCLEOTIDE SEQUENCE</scope>
</reference>
<dbReference type="EMBL" id="GBXM01077596">
    <property type="protein sequence ID" value="JAH30981.1"/>
    <property type="molecule type" value="Transcribed_RNA"/>
</dbReference>
<proteinExistence type="predicted"/>
<sequence length="39" mass="4507">MSTLILLYIRNIIRNCSYNLPQFYSSINNSDGDLIQLSL</sequence>
<reference evidence="1" key="2">
    <citation type="journal article" date="2015" name="Fish Shellfish Immunol.">
        <title>Early steps in the European eel (Anguilla anguilla)-Vibrio vulnificus interaction in the gills: Role of the RtxA13 toxin.</title>
        <authorList>
            <person name="Callol A."/>
            <person name="Pajuelo D."/>
            <person name="Ebbesson L."/>
            <person name="Teles M."/>
            <person name="MacKenzie S."/>
            <person name="Amaro C."/>
        </authorList>
    </citation>
    <scope>NUCLEOTIDE SEQUENCE</scope>
</reference>
<protein>
    <submittedName>
        <fullName evidence="1">Uncharacterized protein</fullName>
    </submittedName>
</protein>
<name>A0A0E9RPA0_ANGAN</name>
<dbReference type="AlphaFoldDB" id="A0A0E9RPA0"/>
<accession>A0A0E9RPA0</accession>